<dbReference type="Proteomes" id="UP001140011">
    <property type="component" value="Unassembled WGS sequence"/>
</dbReference>
<sequence>MPSKTDQYKVHVASEDEFKQALRIRVHVFVNIQKFPLNEEVDELDKTATHLVIIDTHRNVASQVVGTLRILKAPDAAKFGRVVILPEYQGQGIGKLLMQAAEAYVAKSSEYKEYECTKLGSQWDKRGFYESCGYEARGDIYDDTGCPHIWMYKPIVRRPSLTTSVTCGK</sequence>
<dbReference type="SUPFAM" id="SSF55729">
    <property type="entry name" value="Acyl-CoA N-acyltransferases (Nat)"/>
    <property type="match status" value="1"/>
</dbReference>
<dbReference type="Gene3D" id="3.40.630.30">
    <property type="match status" value="1"/>
</dbReference>
<dbReference type="InterPro" id="IPR016181">
    <property type="entry name" value="Acyl_CoA_acyltransferase"/>
</dbReference>
<dbReference type="InterPro" id="IPR000182">
    <property type="entry name" value="GNAT_dom"/>
</dbReference>
<gene>
    <name evidence="2" type="ORF">GGI19_006136</name>
</gene>
<dbReference type="CDD" id="cd04301">
    <property type="entry name" value="NAT_SF"/>
    <property type="match status" value="1"/>
</dbReference>
<evidence type="ECO:0000313" key="3">
    <source>
        <dbReference type="Proteomes" id="UP001140011"/>
    </source>
</evidence>
<proteinExistence type="predicted"/>
<accession>A0A9W8GV94</accession>
<dbReference type="PANTHER" id="PTHR13355:SF22">
    <property type="entry name" value="SLL0786 PROTEIN"/>
    <property type="match status" value="1"/>
</dbReference>
<protein>
    <recommendedName>
        <fullName evidence="1">N-acetyltransferase domain-containing protein</fullName>
    </recommendedName>
</protein>
<keyword evidence="3" id="KW-1185">Reference proteome</keyword>
<name>A0A9W8GV94_9FUNG</name>
<dbReference type="Pfam" id="PF13508">
    <property type="entry name" value="Acetyltransf_7"/>
    <property type="match status" value="1"/>
</dbReference>
<dbReference type="AlphaFoldDB" id="A0A9W8GV94"/>
<organism evidence="2 3">
    <name type="scientific">Coemansia pectinata</name>
    <dbReference type="NCBI Taxonomy" id="1052879"/>
    <lineage>
        <taxon>Eukaryota</taxon>
        <taxon>Fungi</taxon>
        <taxon>Fungi incertae sedis</taxon>
        <taxon>Zoopagomycota</taxon>
        <taxon>Kickxellomycotina</taxon>
        <taxon>Kickxellomycetes</taxon>
        <taxon>Kickxellales</taxon>
        <taxon>Kickxellaceae</taxon>
        <taxon>Coemansia</taxon>
    </lineage>
</organism>
<comment type="caution">
    <text evidence="2">The sequence shown here is derived from an EMBL/GenBank/DDBJ whole genome shotgun (WGS) entry which is preliminary data.</text>
</comment>
<dbReference type="InterPro" id="IPR039143">
    <property type="entry name" value="GNPNAT1-like"/>
</dbReference>
<dbReference type="PROSITE" id="PS51186">
    <property type="entry name" value="GNAT"/>
    <property type="match status" value="1"/>
</dbReference>
<dbReference type="OrthoDB" id="329272at2759"/>
<evidence type="ECO:0000259" key="1">
    <source>
        <dbReference type="PROSITE" id="PS51186"/>
    </source>
</evidence>
<reference evidence="2" key="1">
    <citation type="submission" date="2022-07" db="EMBL/GenBank/DDBJ databases">
        <title>Phylogenomic reconstructions and comparative analyses of Kickxellomycotina fungi.</title>
        <authorList>
            <person name="Reynolds N.K."/>
            <person name="Stajich J.E."/>
            <person name="Barry K."/>
            <person name="Grigoriev I.V."/>
            <person name="Crous P."/>
            <person name="Smith M.E."/>
        </authorList>
    </citation>
    <scope>NUCLEOTIDE SEQUENCE</scope>
    <source>
        <strain evidence="2">BCRC 34297</strain>
    </source>
</reference>
<dbReference type="GO" id="GO:0008080">
    <property type="term" value="F:N-acetyltransferase activity"/>
    <property type="evidence" value="ECO:0007669"/>
    <property type="project" value="TreeGrafter"/>
</dbReference>
<evidence type="ECO:0000313" key="2">
    <source>
        <dbReference type="EMBL" id="KAJ2748381.1"/>
    </source>
</evidence>
<dbReference type="EMBL" id="JANBUH010001097">
    <property type="protein sequence ID" value="KAJ2748381.1"/>
    <property type="molecule type" value="Genomic_DNA"/>
</dbReference>
<dbReference type="PANTHER" id="PTHR13355">
    <property type="entry name" value="GLUCOSAMINE 6-PHOSPHATE N-ACETYLTRANSFERASE"/>
    <property type="match status" value="1"/>
</dbReference>
<feature type="domain" description="N-acetyltransferase" evidence="1">
    <location>
        <begin position="8"/>
        <end position="156"/>
    </location>
</feature>